<evidence type="ECO:0000256" key="1">
    <source>
        <dbReference type="SAM" id="Phobius"/>
    </source>
</evidence>
<gene>
    <name evidence="2" type="ORF">WS74_0261</name>
</gene>
<dbReference type="EMBL" id="CP009223">
    <property type="protein sequence ID" value="AIM62513.1"/>
    <property type="molecule type" value="Genomic_DNA"/>
</dbReference>
<accession>A0A075TY99</accession>
<sequence length="120" mass="13982">MATIVAWPITIVITLVLWGVLWGSKRFFLQSSWPKWVEPVDIATVVAWWSIQSISYQNWGHSFLLPLLLMLVLWGIAIALYQTFLGQNFTLQRFGRQWFRIMNITTMSLVVILALLSWLL</sequence>
<evidence type="ECO:0000313" key="3">
    <source>
        <dbReference type="Proteomes" id="UP000029079"/>
    </source>
</evidence>
<protein>
    <recommendedName>
        <fullName evidence="4">Integral membrane protein</fullName>
    </recommendedName>
</protein>
<keyword evidence="1" id="KW-0812">Transmembrane</keyword>
<feature type="transmembrane region" description="Helical" evidence="1">
    <location>
        <begin position="98"/>
        <end position="119"/>
    </location>
</feature>
<keyword evidence="1" id="KW-0472">Membrane</keyword>
<proteinExistence type="predicted"/>
<evidence type="ECO:0000313" key="2">
    <source>
        <dbReference type="EMBL" id="AIM62513.1"/>
    </source>
</evidence>
<organism evidence="2 3">
    <name type="scientific">Weissella ceti</name>
    <dbReference type="NCBI Taxonomy" id="759620"/>
    <lineage>
        <taxon>Bacteria</taxon>
        <taxon>Bacillati</taxon>
        <taxon>Bacillota</taxon>
        <taxon>Bacilli</taxon>
        <taxon>Lactobacillales</taxon>
        <taxon>Lactobacillaceae</taxon>
        <taxon>Weissella</taxon>
    </lineage>
</organism>
<dbReference type="AlphaFoldDB" id="A0A075TY99"/>
<dbReference type="Pfam" id="PF11877">
    <property type="entry name" value="DUF3397"/>
    <property type="match status" value="1"/>
</dbReference>
<feature type="transmembrane region" description="Helical" evidence="1">
    <location>
        <begin position="6"/>
        <end position="24"/>
    </location>
</feature>
<evidence type="ECO:0008006" key="4">
    <source>
        <dbReference type="Google" id="ProtNLM"/>
    </source>
</evidence>
<dbReference type="KEGG" id="wci:WS105_0259"/>
<reference evidence="3" key="2">
    <citation type="submission" date="2014-08" db="EMBL/GenBank/DDBJ databases">
        <title>Complete genome of Weissella ceti strain WS74 isolated from diseased rainbow trout in Brazil.</title>
        <authorList>
            <person name="Figueiredo H.C.P."/>
            <person name="Leal C.A.G."/>
            <person name="Pereira F.L."/>
            <person name="Soares S.C."/>
            <person name="Dorella F.A."/>
            <person name="Carvalho A.F."/>
            <person name="Azevedo V.A.C."/>
        </authorList>
    </citation>
    <scope>NUCLEOTIDE SEQUENCE [LARGE SCALE GENOMIC DNA]</scope>
    <source>
        <strain evidence="3">WS74</strain>
    </source>
</reference>
<dbReference type="KEGG" id="wce:WS08_0261"/>
<dbReference type="RefSeq" id="WP_009495747.1">
    <property type="nucleotide sequence ID" value="NZ_CP009223.1"/>
</dbReference>
<dbReference type="Proteomes" id="UP000029079">
    <property type="component" value="Chromosome"/>
</dbReference>
<dbReference type="OrthoDB" id="2146400at2"/>
<dbReference type="KEGG" id="wct:WS74_0261"/>
<reference evidence="2 3" key="1">
    <citation type="journal article" date="2014" name="Genome Announc.">
        <title>Complete Genome Sequences of Fish Pathogenic Weissella ceti Strains WS74 and WS105.</title>
        <authorList>
            <person name="Figueiredo H.C."/>
            <person name="Leal C.A."/>
            <person name="Dorella F.A."/>
            <person name="Carvalho A.F."/>
            <person name="Soares S.C."/>
            <person name="Pereira F.L."/>
            <person name="Azevedo V.A."/>
        </authorList>
    </citation>
    <scope>NUCLEOTIDE SEQUENCE [LARGE SCALE GENOMIC DNA]</scope>
    <source>
        <strain evidence="2 3">WS74</strain>
    </source>
</reference>
<name>A0A075TY99_9LACO</name>
<keyword evidence="3" id="KW-1185">Reference proteome</keyword>
<dbReference type="STRING" id="759620.WS105_0259"/>
<dbReference type="PATRIC" id="fig|759620.7.peg.247"/>
<feature type="transmembrane region" description="Helical" evidence="1">
    <location>
        <begin position="63"/>
        <end position="86"/>
    </location>
</feature>
<dbReference type="InterPro" id="IPR024515">
    <property type="entry name" value="DUF3397"/>
</dbReference>
<keyword evidence="1" id="KW-1133">Transmembrane helix</keyword>